<dbReference type="OrthoDB" id="6108at2759"/>
<keyword evidence="1" id="KW-0833">Ubl conjugation pathway</keyword>
<gene>
    <name evidence="5" type="ORF">POCULU_LOCUS6692</name>
</gene>
<sequence>RLNESALSKCLQQYNALFDNTRTWTNLSCESSLIRKSCYHLIKTLTVKWPIIIEERLESLSTTYLSKVFSDKDTSIHSELWESLLIFTKAFPQSWMIASKKKPMLPKLYAFLRAGGYGSISVTYPSLLVLVDSLPSQIIAARPKFYDEFFGDFWKGLSGTVIDHTNSGTFISAYCECLVYFIVKLSKTYNEADILKTLIEEKFFGVVELYLVDSKSSGKFRTNQLCSAVAQSSLDGNKELDFSVYFSEVCQRLADLLSCINTKTIEVGNDRTDAHLIVYDFVEKIFIFALSKSTETSEKLLGLSLIISRLIKSFPQVTFERQLTKDAIGTFISDDFHRLVINAPEPVLDHLFDIFLLYLAQCDDKLSLQIWNALVDVIIQLNDRTRKLNCFLLAIDKTNGMKLRQTLYNDKLAAFVIKVSTELEDGEDTLLAEYERVIISSLKSDVCIISKQTRQSILDRVSMVLANSSKIHYTSEDIPSSMKSTTISILRICNALLNTDQNFIKFLFEFNYASIIAYIYELSFMKAHGQLDEGYVNTVVDLSKSSWKLACQALEQKEMLGDIICENVFLSLLDIRYASSPLDFTHRLTTLIADLFDNEHFYKQRFVEKLLINNQQWRDISLPFVSLPVDSTLAILYDSIAVTPTTASDRMPIKAIQYDIYGLSLYGRVGLFMIDIINSIGVSEFFFGQDLKETHTATSRHFVVLELLLMHILSDVYGAHIQSPHVWDATSVERGNFHGFKTFLEEVNSIATEYVNRQNQHMQFSIKNLIGRLITGEHNEPDASVNLNTLLIESTSRSKGEKGHYWNRVSERLCQIILKESNVQTIEAEEFIDALMSDVCKVSADTKIAFILSLKSILNLSSRFKTLQCDIAGRLNEMEAADIFDNNSDESNGHTLLSLLVATTKKSDTYFLRPDDALTLINTFRKWYENYGTTSQYINAQISIARLLYLIVDTVQESPGLHWEFVFTRIENWLQNDEDLVLRYEAINLFNRLSVLSAAASKFSADIEDESAAQSEITLSDALHKHQPTISNCLLSYLLQERAHANTIFSKQYSAYLNILSEACYNIPRSVIRKKSTELYELLDISHEVVQKCTYMLLRDIIIEAVARRSEQMEINEIAGVNSRVPVEAKIDEALVSLIKQGHESDLIKVLSGNREILSVHRTFSYLLSALLLFDHFRNATYKYKSQFITLLKELDILSGFLPFIFQALGLVSPSTPYDLSKWDVTEFYVEAFEIDLFEDLGFPLLSAHIYHLSLVHVPSLVRNWWTYCKKRQLTIAVDSYTEKYFSPIIIKQQLDNLQREDVKSQLQDDKFSIRISRGTNEVIAVVNVDESVTELSLRMPGSFPLKLVEVGRAERMGMATVKDLVWGRLPVETLVNSQDGNLEAALSIFKRNIESHLEVVPDVKFNKLSSMSKTVLNEKCFQLFALSLLGLERLYAGLKYSSN</sequence>
<evidence type="ECO:0000259" key="2">
    <source>
        <dbReference type="Pfam" id="PF22958"/>
    </source>
</evidence>
<dbReference type="GO" id="GO:0072344">
    <property type="term" value="P:rescue of stalled ribosome"/>
    <property type="evidence" value="ECO:0007669"/>
    <property type="project" value="UniProtKB-UniRule"/>
</dbReference>
<evidence type="ECO:0000259" key="4">
    <source>
        <dbReference type="Pfam" id="PF23009"/>
    </source>
</evidence>
<keyword evidence="1" id="KW-0863">Zinc-finger</keyword>
<organism evidence="5 6">
    <name type="scientific">Paraglomus occultum</name>
    <dbReference type="NCBI Taxonomy" id="144539"/>
    <lineage>
        <taxon>Eukaryota</taxon>
        <taxon>Fungi</taxon>
        <taxon>Fungi incertae sedis</taxon>
        <taxon>Mucoromycota</taxon>
        <taxon>Glomeromycotina</taxon>
        <taxon>Glomeromycetes</taxon>
        <taxon>Paraglomerales</taxon>
        <taxon>Paraglomeraceae</taxon>
        <taxon>Paraglomus</taxon>
    </lineage>
</organism>
<dbReference type="InterPro" id="IPR054478">
    <property type="entry name" value="LTN1_UBC"/>
</dbReference>
<dbReference type="InterPro" id="IPR039795">
    <property type="entry name" value="LTN1/Rkr1"/>
</dbReference>
<comment type="subunit">
    <text evidence="1">Component of the ribosome quality control complex (RQC).</text>
</comment>
<evidence type="ECO:0000313" key="6">
    <source>
        <dbReference type="Proteomes" id="UP000789572"/>
    </source>
</evidence>
<keyword evidence="6" id="KW-1185">Reference proteome</keyword>
<keyword evidence="1" id="KW-0808">Transferase</keyword>
<comment type="function">
    <text evidence="1">E3 ubiquitin-protein ligase. Component of the ribosome quality control complex (RQC), a ribosome-associated complex that mediates ubiquitination and extraction of incompletely synthesized nascent chains for proteasomal degradation.</text>
</comment>
<dbReference type="GO" id="GO:0043023">
    <property type="term" value="F:ribosomal large subunit binding"/>
    <property type="evidence" value="ECO:0007669"/>
    <property type="project" value="TreeGrafter"/>
</dbReference>
<dbReference type="EC" id="2.3.2.27" evidence="1"/>
<proteinExistence type="inferred from homology"/>
<feature type="domain" description="E3 ubiquitin-protein ligase listerin HEAT repeat region" evidence="3">
    <location>
        <begin position="1074"/>
        <end position="1299"/>
    </location>
</feature>
<dbReference type="EMBL" id="CAJVPJ010001294">
    <property type="protein sequence ID" value="CAG8585214.1"/>
    <property type="molecule type" value="Genomic_DNA"/>
</dbReference>
<feature type="non-terminal residue" evidence="5">
    <location>
        <position position="1444"/>
    </location>
</feature>
<dbReference type="Pfam" id="PF22958">
    <property type="entry name" value="Ltn1_1st"/>
    <property type="match status" value="1"/>
</dbReference>
<dbReference type="GO" id="GO:1990116">
    <property type="term" value="P:ribosome-associated ubiquitin-dependent protein catabolic process"/>
    <property type="evidence" value="ECO:0007669"/>
    <property type="project" value="UniProtKB-UniRule"/>
</dbReference>
<dbReference type="GO" id="GO:1990112">
    <property type="term" value="C:RQC complex"/>
    <property type="evidence" value="ECO:0007669"/>
    <property type="project" value="UniProtKB-UniRule"/>
</dbReference>
<accession>A0A9N9G706</accession>
<evidence type="ECO:0000313" key="5">
    <source>
        <dbReference type="EMBL" id="CAG8585214.1"/>
    </source>
</evidence>
<dbReference type="GO" id="GO:0061630">
    <property type="term" value="F:ubiquitin protein ligase activity"/>
    <property type="evidence" value="ECO:0007669"/>
    <property type="project" value="UniProtKB-UniRule"/>
</dbReference>
<keyword evidence="1" id="KW-0862">Zinc</keyword>
<comment type="pathway">
    <text evidence="1">Protein modification; protein ubiquitination.</text>
</comment>
<keyword evidence="1" id="KW-0479">Metal-binding</keyword>
<dbReference type="PANTHER" id="PTHR12389:SF0">
    <property type="entry name" value="E3 UBIQUITIN-PROTEIN LIGASE LISTERIN"/>
    <property type="match status" value="1"/>
</dbReference>
<evidence type="ECO:0000259" key="3">
    <source>
        <dbReference type="Pfam" id="PF22999"/>
    </source>
</evidence>
<dbReference type="GO" id="GO:0005829">
    <property type="term" value="C:cytosol"/>
    <property type="evidence" value="ECO:0007669"/>
    <property type="project" value="UniProtKB-UniRule"/>
</dbReference>
<comment type="similarity">
    <text evidence="1">Belongs to the LTN1 family.</text>
</comment>
<comment type="caution">
    <text evidence="5">The sequence shown here is derived from an EMBL/GenBank/DDBJ whole genome shotgun (WGS) entry which is preliminary data.</text>
</comment>
<dbReference type="PANTHER" id="PTHR12389">
    <property type="entry name" value="ZINC FINGER PROTEIN 294"/>
    <property type="match status" value="1"/>
</dbReference>
<feature type="domain" description="E3 ubiquitin-protein ligase listerin ubiquitin conjugating" evidence="4">
    <location>
        <begin position="1313"/>
        <end position="1396"/>
    </location>
</feature>
<dbReference type="InterPro" id="IPR054477">
    <property type="entry name" value="LTN1_E3_ligase_6th"/>
</dbReference>
<dbReference type="Pfam" id="PF23009">
    <property type="entry name" value="UBC_like"/>
    <property type="match status" value="1"/>
</dbReference>
<dbReference type="Pfam" id="PF22999">
    <property type="entry name" value="LTN1_E3_ligase_6th"/>
    <property type="match status" value="1"/>
</dbReference>
<evidence type="ECO:0000256" key="1">
    <source>
        <dbReference type="RuleBase" id="RU367090"/>
    </source>
</evidence>
<protein>
    <recommendedName>
        <fullName evidence="1">E3 ubiquitin-protein ligase listerin</fullName>
        <ecNumber evidence="1">2.3.2.27</ecNumber>
    </recommendedName>
    <alternativeName>
        <fullName evidence="1">RING-type E3 ubiquitin transferase listerin</fullName>
    </alternativeName>
</protein>
<dbReference type="Proteomes" id="UP000789572">
    <property type="component" value="Unassembled WGS sequence"/>
</dbReference>
<name>A0A9N9G706_9GLOM</name>
<comment type="catalytic activity">
    <reaction evidence="1">
        <text>S-ubiquitinyl-[E2 ubiquitin-conjugating enzyme]-L-cysteine + [acceptor protein]-L-lysine = [E2 ubiquitin-conjugating enzyme]-L-cysteine + N(6)-ubiquitinyl-[acceptor protein]-L-lysine.</text>
        <dbReference type="EC" id="2.3.2.27"/>
    </reaction>
</comment>
<reference evidence="5" key="1">
    <citation type="submission" date="2021-06" db="EMBL/GenBank/DDBJ databases">
        <authorList>
            <person name="Kallberg Y."/>
            <person name="Tangrot J."/>
            <person name="Rosling A."/>
        </authorList>
    </citation>
    <scope>NUCLEOTIDE SEQUENCE</scope>
    <source>
        <strain evidence="5">IA702</strain>
    </source>
</reference>
<dbReference type="InterPro" id="IPR054476">
    <property type="entry name" value="Ltn1_N"/>
</dbReference>
<dbReference type="GO" id="GO:0008270">
    <property type="term" value="F:zinc ion binding"/>
    <property type="evidence" value="ECO:0007669"/>
    <property type="project" value="UniProtKB-KW"/>
</dbReference>
<feature type="domain" description="E3 ubiquitin-protein ligase listerin N-terminal" evidence="2">
    <location>
        <begin position="2"/>
        <end position="133"/>
    </location>
</feature>